<evidence type="ECO:0000256" key="1">
    <source>
        <dbReference type="SAM" id="Coils"/>
    </source>
</evidence>
<evidence type="ECO:0000256" key="2">
    <source>
        <dbReference type="SAM" id="MobiDB-lite"/>
    </source>
</evidence>
<sequence length="273" mass="29928">MCVNLLPKGIRAEAAVTKLKLQASQVEQQLRSLHAKTAAAETEAKELQESQAAIWQLLKEAQKVKEGPINHSACQRQIEQLQGQLELSRGLVNATESNPLAAFTSTTSDGSDLNCNPPPEYSEGGGKKPSAPYEQGEQDSLPYAPLAPIVTTVTRYDGQGPPVIKHESKALTPEQTRAMGKQMGPCNKYTVLNWLAKISITPNLTQEDMVSLLRECMPIDDFSLLPYDAITEVQDNPANLYLSVLKVYCPYENVIGKAFSERQAWMKGLKGIS</sequence>
<keyword evidence="1" id="KW-0175">Coiled coil</keyword>
<gene>
    <name evidence="3" type="ORF">DR999_PMT22311</name>
</gene>
<evidence type="ECO:0000313" key="4">
    <source>
        <dbReference type="Proteomes" id="UP000297703"/>
    </source>
</evidence>
<protein>
    <submittedName>
        <fullName evidence="3">Molecular chaperone DnaJ</fullName>
    </submittedName>
</protein>
<accession>A0A4D9DHN5</accession>
<feature type="compositionally biased region" description="Polar residues" evidence="2">
    <location>
        <begin position="101"/>
        <end position="114"/>
    </location>
</feature>
<keyword evidence="4" id="KW-1185">Reference proteome</keyword>
<reference evidence="3 4" key="2">
    <citation type="submission" date="2019-04" db="EMBL/GenBank/DDBJ databases">
        <title>The genome sequence of big-headed turtle.</title>
        <authorList>
            <person name="Gong S."/>
        </authorList>
    </citation>
    <scope>NUCLEOTIDE SEQUENCE [LARGE SCALE GENOMIC DNA]</scope>
    <source>
        <strain evidence="3">DO16091913</strain>
        <tissue evidence="3">Muscle</tissue>
    </source>
</reference>
<name>A0A4D9DHN5_9SAUR</name>
<feature type="coiled-coil region" evidence="1">
    <location>
        <begin position="16"/>
        <end position="50"/>
    </location>
</feature>
<dbReference type="Proteomes" id="UP000297703">
    <property type="component" value="Unassembled WGS sequence"/>
</dbReference>
<feature type="region of interest" description="Disordered" evidence="2">
    <location>
        <begin position="101"/>
        <end position="140"/>
    </location>
</feature>
<evidence type="ECO:0000313" key="3">
    <source>
        <dbReference type="EMBL" id="TFJ95951.1"/>
    </source>
</evidence>
<dbReference type="EMBL" id="QXTE01000939">
    <property type="protein sequence ID" value="TFJ95951.1"/>
    <property type="molecule type" value="Genomic_DNA"/>
</dbReference>
<proteinExistence type="predicted"/>
<dbReference type="AlphaFoldDB" id="A0A4D9DHN5"/>
<organism evidence="3 4">
    <name type="scientific">Platysternon megacephalum</name>
    <name type="common">big-headed turtle</name>
    <dbReference type="NCBI Taxonomy" id="55544"/>
    <lineage>
        <taxon>Eukaryota</taxon>
        <taxon>Metazoa</taxon>
        <taxon>Chordata</taxon>
        <taxon>Craniata</taxon>
        <taxon>Vertebrata</taxon>
        <taxon>Euteleostomi</taxon>
        <taxon>Archelosauria</taxon>
        <taxon>Testudinata</taxon>
        <taxon>Testudines</taxon>
        <taxon>Cryptodira</taxon>
        <taxon>Durocryptodira</taxon>
        <taxon>Testudinoidea</taxon>
        <taxon>Platysternidae</taxon>
        <taxon>Platysternon</taxon>
    </lineage>
</organism>
<reference evidence="3 4" key="1">
    <citation type="submission" date="2019-04" db="EMBL/GenBank/DDBJ databases">
        <title>Draft genome of the big-headed turtle Platysternon megacephalum.</title>
        <authorList>
            <person name="Gong S."/>
        </authorList>
    </citation>
    <scope>NUCLEOTIDE SEQUENCE [LARGE SCALE GENOMIC DNA]</scope>
    <source>
        <strain evidence="3">DO16091913</strain>
        <tissue evidence="3">Muscle</tissue>
    </source>
</reference>
<comment type="caution">
    <text evidence="3">The sequence shown here is derived from an EMBL/GenBank/DDBJ whole genome shotgun (WGS) entry which is preliminary data.</text>
</comment>